<reference evidence="2 3" key="1">
    <citation type="submission" date="2023-09" db="EMBL/GenBank/DDBJ databases">
        <authorList>
            <person name="Rey-Velasco X."/>
        </authorList>
    </citation>
    <scope>NUCLEOTIDE SEQUENCE [LARGE SCALE GENOMIC DNA]</scope>
    <source>
        <strain evidence="2 3">P050</strain>
    </source>
</reference>
<dbReference type="InterPro" id="IPR014922">
    <property type="entry name" value="YdhG-like"/>
</dbReference>
<organism evidence="2 3">
    <name type="scientific">Urechidicola vernalis</name>
    <dbReference type="NCBI Taxonomy" id="3075600"/>
    <lineage>
        <taxon>Bacteria</taxon>
        <taxon>Pseudomonadati</taxon>
        <taxon>Bacteroidota</taxon>
        <taxon>Flavobacteriia</taxon>
        <taxon>Flavobacteriales</taxon>
        <taxon>Flavobacteriaceae</taxon>
        <taxon>Urechidicola</taxon>
    </lineage>
</organism>
<protein>
    <submittedName>
        <fullName evidence="2">DUF1801 domain-containing protein</fullName>
    </submittedName>
</protein>
<keyword evidence="3" id="KW-1185">Reference proteome</keyword>
<proteinExistence type="predicted"/>
<sequence length="125" mass="14738">MNPVEEHIFRQTEPYQSMMLYVRDVLKTTLPTVVEKYSFRLPFYHYNKKSLLYMNVLRGTDFIDIAFMDGAILEVNFPQLKDHNNRKRVRSIQYKSIEEIDTALLQQIITAAAQLIDTGNTTKYK</sequence>
<dbReference type="Gene3D" id="3.90.1150.200">
    <property type="match status" value="1"/>
</dbReference>
<evidence type="ECO:0000259" key="1">
    <source>
        <dbReference type="Pfam" id="PF08818"/>
    </source>
</evidence>
<comment type="caution">
    <text evidence="2">The sequence shown here is derived from an EMBL/GenBank/DDBJ whole genome shotgun (WGS) entry which is preliminary data.</text>
</comment>
<gene>
    <name evidence="2" type="ORF">RM519_05770</name>
</gene>
<dbReference type="RefSeq" id="WP_311592681.1">
    <property type="nucleotide sequence ID" value="NZ_JAVRHV010000002.1"/>
</dbReference>
<dbReference type="Proteomes" id="UP001252186">
    <property type="component" value="Unassembled WGS sequence"/>
</dbReference>
<accession>A0ABU2Y3Y2</accession>
<dbReference type="Pfam" id="PF08818">
    <property type="entry name" value="DUF1801"/>
    <property type="match status" value="1"/>
</dbReference>
<dbReference type="SUPFAM" id="SSF159888">
    <property type="entry name" value="YdhG-like"/>
    <property type="match status" value="1"/>
</dbReference>
<feature type="domain" description="YdhG-like" evidence="1">
    <location>
        <begin position="16"/>
        <end position="112"/>
    </location>
</feature>
<dbReference type="EMBL" id="JAVRHV010000002">
    <property type="protein sequence ID" value="MDT0552747.1"/>
    <property type="molecule type" value="Genomic_DNA"/>
</dbReference>
<evidence type="ECO:0000313" key="3">
    <source>
        <dbReference type="Proteomes" id="UP001252186"/>
    </source>
</evidence>
<name>A0ABU2Y3Y2_9FLAO</name>
<evidence type="ECO:0000313" key="2">
    <source>
        <dbReference type="EMBL" id="MDT0552747.1"/>
    </source>
</evidence>